<accession>A0AAD4M9C5</accession>
<evidence type="ECO:0000313" key="3">
    <source>
        <dbReference type="EMBL" id="KAI0305990.1"/>
    </source>
</evidence>
<dbReference type="Proteomes" id="UP001203297">
    <property type="component" value="Unassembled WGS sequence"/>
</dbReference>
<dbReference type="PANTHER" id="PTHR28208:SF3">
    <property type="entry name" value="PHOSPHATIDATE PHOSPHATASE APP1"/>
    <property type="match status" value="1"/>
</dbReference>
<keyword evidence="4" id="KW-1185">Reference proteome</keyword>
<proteinExistence type="predicted"/>
<feature type="compositionally biased region" description="Polar residues" evidence="1">
    <location>
        <begin position="592"/>
        <end position="634"/>
    </location>
</feature>
<dbReference type="InterPro" id="IPR052935">
    <property type="entry name" value="Mg2+_PAP"/>
</dbReference>
<feature type="compositionally biased region" description="Low complexity" evidence="1">
    <location>
        <begin position="577"/>
        <end position="586"/>
    </location>
</feature>
<feature type="domain" description="Phosphatidate phosphatase APP1 catalytic" evidence="2">
    <location>
        <begin position="386"/>
        <end position="537"/>
    </location>
</feature>
<feature type="region of interest" description="Disordered" evidence="1">
    <location>
        <begin position="577"/>
        <end position="653"/>
    </location>
</feature>
<organism evidence="3 4">
    <name type="scientific">Multifurca ochricompacta</name>
    <dbReference type="NCBI Taxonomy" id="376703"/>
    <lineage>
        <taxon>Eukaryota</taxon>
        <taxon>Fungi</taxon>
        <taxon>Dikarya</taxon>
        <taxon>Basidiomycota</taxon>
        <taxon>Agaricomycotina</taxon>
        <taxon>Agaricomycetes</taxon>
        <taxon>Russulales</taxon>
        <taxon>Russulaceae</taxon>
        <taxon>Multifurca</taxon>
    </lineage>
</organism>
<comment type="caution">
    <text evidence="3">The sequence shown here is derived from an EMBL/GenBank/DDBJ whole genome shotgun (WGS) entry which is preliminary data.</text>
</comment>
<dbReference type="EMBL" id="WTXG01000004">
    <property type="protein sequence ID" value="KAI0305990.1"/>
    <property type="molecule type" value="Genomic_DNA"/>
</dbReference>
<name>A0AAD4M9C5_9AGAM</name>
<dbReference type="AlphaFoldDB" id="A0AAD4M9C5"/>
<dbReference type="InterPro" id="IPR019236">
    <property type="entry name" value="APP1_cat"/>
</dbReference>
<sequence>MAQDMRGRSWKSLAAARLAPFKDYLVQQSMLRDFLPSEVGYVNGVAKMQSWTQFASQRPATRSNSGSDVVTGMERVVLLPGWASRRYQVKGDPSNRAGTAYDIEIFVSGYVVKQRAPNALSRPQRTLLKLAKSFASLPKLPDPYESEDSPTNEIEALSKSTEDLLAGVVLPPRPDEITEESERRTLRYPDFVTNNSSMPAITAPPSVLPSPTSASAPSPREQLPALPLKTPSISTDSSDIQRWHSNLETRLHPFWAGVLQNRTLQISVRPHLDLTEDEAKSLSPSEQALLEQPLAVKGAVTDANGAFKIRIHIPWESLCTHPRGAPIAFVDPNREHDFFITAELMPPSPPSPQTPNEPHPLAASSLVASIPTAITKERVPLTFSPIRVISDIDDTVKLSGVGSGARSVFHNVFVKDLDENLIPGMGEWYSEMWRRGVRFHYVSNGPFELLPVIHDFFQLAQLPTGSVRLRSYGTRSLFSGLLSAPAERKRDGVLEVLTSFPDSRFILIGDSGEQDLELYASIARDHPEQILCIFIRDVNTYEDGGGGIEDPIGIRSRENARKKSSLEIPILRGGRWSPRSMSSRSLPPSPAVSRTSSESTNDYFTSPSSVTNGQRIYTDSLFSEPGSDSNFSPSITPPAPASGMSTSRAPISESDKKRMSLQMRLWKACAEVPTNIVIRVFRDPQDCVEAFQVIDPRPEGVSI</sequence>
<evidence type="ECO:0000256" key="1">
    <source>
        <dbReference type="SAM" id="MobiDB-lite"/>
    </source>
</evidence>
<dbReference type="PANTHER" id="PTHR28208">
    <property type="entry name" value="PHOSPHATIDATE PHOSPHATASE APP1"/>
    <property type="match status" value="1"/>
</dbReference>
<feature type="region of interest" description="Disordered" evidence="1">
    <location>
        <begin position="196"/>
        <end position="226"/>
    </location>
</feature>
<reference evidence="3" key="1">
    <citation type="journal article" date="2022" name="New Phytol.">
        <title>Evolutionary transition to the ectomycorrhizal habit in the genomes of a hyperdiverse lineage of mushroom-forming fungi.</title>
        <authorList>
            <person name="Looney B."/>
            <person name="Miyauchi S."/>
            <person name="Morin E."/>
            <person name="Drula E."/>
            <person name="Courty P.E."/>
            <person name="Kohler A."/>
            <person name="Kuo A."/>
            <person name="LaButti K."/>
            <person name="Pangilinan J."/>
            <person name="Lipzen A."/>
            <person name="Riley R."/>
            <person name="Andreopoulos W."/>
            <person name="He G."/>
            <person name="Johnson J."/>
            <person name="Nolan M."/>
            <person name="Tritt A."/>
            <person name="Barry K.W."/>
            <person name="Grigoriev I.V."/>
            <person name="Nagy L.G."/>
            <person name="Hibbett D."/>
            <person name="Henrissat B."/>
            <person name="Matheny P.B."/>
            <person name="Labbe J."/>
            <person name="Martin F.M."/>
        </authorList>
    </citation>
    <scope>NUCLEOTIDE SEQUENCE</scope>
    <source>
        <strain evidence="3">BPL690</strain>
    </source>
</reference>
<dbReference type="Pfam" id="PF09949">
    <property type="entry name" value="APP1_cat"/>
    <property type="match status" value="1"/>
</dbReference>
<dbReference type="GO" id="GO:0008195">
    <property type="term" value="F:phosphatidate phosphatase activity"/>
    <property type="evidence" value="ECO:0007669"/>
    <property type="project" value="InterPro"/>
</dbReference>
<gene>
    <name evidence="3" type="ORF">B0F90DRAFT_1695185</name>
</gene>
<protein>
    <recommendedName>
        <fullName evidence="2">Phosphatidate phosphatase APP1 catalytic domain-containing protein</fullName>
    </recommendedName>
</protein>
<evidence type="ECO:0000259" key="2">
    <source>
        <dbReference type="Pfam" id="PF09949"/>
    </source>
</evidence>
<evidence type="ECO:0000313" key="4">
    <source>
        <dbReference type="Proteomes" id="UP001203297"/>
    </source>
</evidence>
<dbReference type="GO" id="GO:0030479">
    <property type="term" value="C:actin cortical patch"/>
    <property type="evidence" value="ECO:0007669"/>
    <property type="project" value="TreeGrafter"/>
</dbReference>
<feature type="compositionally biased region" description="Low complexity" evidence="1">
    <location>
        <begin position="203"/>
        <end position="219"/>
    </location>
</feature>